<dbReference type="InterPro" id="IPR000218">
    <property type="entry name" value="Ribosomal_uL14"/>
</dbReference>
<dbReference type="InterPro" id="IPR005745">
    <property type="entry name" value="Ribosomal_uL14_bac-type"/>
</dbReference>
<dbReference type="AlphaFoldDB" id="A0A511N818"/>
<dbReference type="NCBIfam" id="TIGR01067">
    <property type="entry name" value="rplN_bact"/>
    <property type="match status" value="1"/>
</dbReference>
<dbReference type="OrthoDB" id="9806379at2"/>
<organism evidence="8 9">
    <name type="scientific">Deinococcus cellulosilyticus (strain DSM 18568 / NBRC 106333 / KACC 11606 / 5516J-15)</name>
    <dbReference type="NCBI Taxonomy" id="1223518"/>
    <lineage>
        <taxon>Bacteria</taxon>
        <taxon>Thermotogati</taxon>
        <taxon>Deinococcota</taxon>
        <taxon>Deinococci</taxon>
        <taxon>Deinococcales</taxon>
        <taxon>Deinococcaceae</taxon>
        <taxon>Deinococcus</taxon>
    </lineage>
</organism>
<dbReference type="InterPro" id="IPR019972">
    <property type="entry name" value="Ribosomal_uL14_CS"/>
</dbReference>
<dbReference type="SUPFAM" id="SSF50193">
    <property type="entry name" value="Ribosomal protein L14"/>
    <property type="match status" value="1"/>
</dbReference>
<comment type="caution">
    <text evidence="8">The sequence shown here is derived from an EMBL/GenBank/DDBJ whole genome shotgun (WGS) entry which is preliminary data.</text>
</comment>
<evidence type="ECO:0000256" key="7">
    <source>
        <dbReference type="RuleBase" id="RU003950"/>
    </source>
</evidence>
<keyword evidence="9" id="KW-1185">Reference proteome</keyword>
<dbReference type="GO" id="GO:0070180">
    <property type="term" value="F:large ribosomal subunit rRNA binding"/>
    <property type="evidence" value="ECO:0007669"/>
    <property type="project" value="TreeGrafter"/>
</dbReference>
<evidence type="ECO:0000256" key="4">
    <source>
        <dbReference type="ARBA" id="ARBA00023274"/>
    </source>
</evidence>
<evidence type="ECO:0000313" key="9">
    <source>
        <dbReference type="Proteomes" id="UP000321306"/>
    </source>
</evidence>
<evidence type="ECO:0000256" key="3">
    <source>
        <dbReference type="ARBA" id="ARBA00022980"/>
    </source>
</evidence>
<evidence type="ECO:0000256" key="6">
    <source>
        <dbReference type="RuleBase" id="RU003949"/>
    </source>
</evidence>
<dbReference type="GO" id="GO:0003735">
    <property type="term" value="F:structural constituent of ribosome"/>
    <property type="evidence" value="ECO:0007669"/>
    <property type="project" value="InterPro"/>
</dbReference>
<proteinExistence type="inferred from homology"/>
<keyword evidence="2 5" id="KW-0694">RNA-binding</keyword>
<name>A0A511N818_DEIC1</name>
<evidence type="ECO:0000256" key="1">
    <source>
        <dbReference type="ARBA" id="ARBA00022730"/>
    </source>
</evidence>
<reference evidence="8 9" key="1">
    <citation type="submission" date="2019-07" db="EMBL/GenBank/DDBJ databases">
        <title>Whole genome shotgun sequence of Deinococcus cellulosilyticus NBRC 106333.</title>
        <authorList>
            <person name="Hosoyama A."/>
            <person name="Uohara A."/>
            <person name="Ohji S."/>
            <person name="Ichikawa N."/>
        </authorList>
    </citation>
    <scope>NUCLEOTIDE SEQUENCE [LARGE SCALE GENOMIC DNA]</scope>
    <source>
        <strain evidence="8 9">NBRC 106333</strain>
    </source>
</reference>
<dbReference type="InterPro" id="IPR036853">
    <property type="entry name" value="Ribosomal_uL14_sf"/>
</dbReference>
<comment type="function">
    <text evidence="5 7">Binds to 23S rRNA. Forms part of two intersubunit bridges in the 70S ribosome.</text>
</comment>
<evidence type="ECO:0000256" key="2">
    <source>
        <dbReference type="ARBA" id="ARBA00022884"/>
    </source>
</evidence>
<comment type="subunit">
    <text evidence="5">Part of the 50S ribosomal subunit. Forms a cluster with proteins L3 and L19. In the 70S ribosome, L14 and L19 interact and together make contacts with the 16S rRNA in bridges B5 and B8.</text>
</comment>
<dbReference type="Gene3D" id="2.40.150.20">
    <property type="entry name" value="Ribosomal protein L14"/>
    <property type="match status" value="1"/>
</dbReference>
<dbReference type="RefSeq" id="WP_146887846.1">
    <property type="nucleotide sequence ID" value="NZ_BJXB01000022.1"/>
</dbReference>
<keyword evidence="1 5" id="KW-0699">rRNA-binding</keyword>
<dbReference type="GO" id="GO:0022625">
    <property type="term" value="C:cytosolic large ribosomal subunit"/>
    <property type="evidence" value="ECO:0007669"/>
    <property type="project" value="TreeGrafter"/>
</dbReference>
<gene>
    <name evidence="5 8" type="primary">rplN</name>
    <name evidence="8" type="ORF">DC3_42610</name>
</gene>
<sequence>MIMPQTRLDVADNSGAREIMCIRVLNNGIGAKGLTTGGGGNKRYAAVGDIIIASVKESTPKGNVKSGDVVKAVVVRTSKAIQRPDGSVIRFDKNAAVIINNQGEPRGTRVFGPVARELRDRKFMKIISLAPEVL</sequence>
<dbReference type="HAMAP" id="MF_01367">
    <property type="entry name" value="Ribosomal_uL14"/>
    <property type="match status" value="1"/>
</dbReference>
<accession>A0A511N818</accession>
<dbReference type="GO" id="GO:0006412">
    <property type="term" value="P:translation"/>
    <property type="evidence" value="ECO:0007669"/>
    <property type="project" value="UniProtKB-UniRule"/>
</dbReference>
<keyword evidence="4 5" id="KW-0687">Ribonucleoprotein</keyword>
<evidence type="ECO:0000313" key="8">
    <source>
        <dbReference type="EMBL" id="GEM48626.1"/>
    </source>
</evidence>
<dbReference type="PROSITE" id="PS00049">
    <property type="entry name" value="RIBOSOMAL_L14"/>
    <property type="match status" value="1"/>
</dbReference>
<dbReference type="CDD" id="cd00337">
    <property type="entry name" value="Ribosomal_uL14"/>
    <property type="match status" value="1"/>
</dbReference>
<dbReference type="PANTHER" id="PTHR11761:SF3">
    <property type="entry name" value="LARGE RIBOSOMAL SUBUNIT PROTEIN UL14M"/>
    <property type="match status" value="1"/>
</dbReference>
<comment type="similarity">
    <text evidence="5 6">Belongs to the universal ribosomal protein uL14 family.</text>
</comment>
<dbReference type="Proteomes" id="UP000321306">
    <property type="component" value="Unassembled WGS sequence"/>
</dbReference>
<dbReference type="EMBL" id="BJXB01000022">
    <property type="protein sequence ID" value="GEM48626.1"/>
    <property type="molecule type" value="Genomic_DNA"/>
</dbReference>
<dbReference type="Pfam" id="PF00238">
    <property type="entry name" value="Ribosomal_L14"/>
    <property type="match status" value="1"/>
</dbReference>
<protein>
    <recommendedName>
        <fullName evidence="5">Large ribosomal subunit protein uL14</fullName>
    </recommendedName>
</protein>
<dbReference type="SMART" id="SM01374">
    <property type="entry name" value="Ribosomal_L14"/>
    <property type="match status" value="1"/>
</dbReference>
<keyword evidence="3 5" id="KW-0689">Ribosomal protein</keyword>
<dbReference type="FunFam" id="2.40.150.20:FF:000001">
    <property type="entry name" value="50S ribosomal protein L14"/>
    <property type="match status" value="1"/>
</dbReference>
<evidence type="ECO:0000256" key="5">
    <source>
        <dbReference type="HAMAP-Rule" id="MF_01367"/>
    </source>
</evidence>
<dbReference type="PANTHER" id="PTHR11761">
    <property type="entry name" value="50S/60S RIBOSOMAL PROTEIN L14/L23"/>
    <property type="match status" value="1"/>
</dbReference>